<dbReference type="EMBL" id="JWZX01000292">
    <property type="protein sequence ID" value="KOO53299.1"/>
    <property type="molecule type" value="Genomic_DNA"/>
</dbReference>
<dbReference type="Pfam" id="PF02622">
    <property type="entry name" value="DUF179"/>
    <property type="match status" value="1"/>
</dbReference>
<dbReference type="Gene3D" id="3.40.1740.10">
    <property type="entry name" value="VC0467-like"/>
    <property type="match status" value="1"/>
</dbReference>
<name>A0A0M0LQH8_9EUKA</name>
<reference evidence="2" key="1">
    <citation type="journal article" date="2015" name="PLoS Genet.">
        <title>Genome Sequence and Transcriptome Analyses of Chrysochromulina tobin: Metabolic Tools for Enhanced Algal Fitness in the Prominent Order Prymnesiales (Haptophyceae).</title>
        <authorList>
            <person name="Hovde B.T."/>
            <person name="Deodato C.R."/>
            <person name="Hunsperger H.M."/>
            <person name="Ryken S.A."/>
            <person name="Yost W."/>
            <person name="Jha R.K."/>
            <person name="Patterson J."/>
            <person name="Monnat R.J. Jr."/>
            <person name="Barlow S.B."/>
            <person name="Starkenburg S.R."/>
            <person name="Cattolico R.A."/>
        </authorList>
    </citation>
    <scope>NUCLEOTIDE SEQUENCE</scope>
    <source>
        <strain evidence="2">CCMP291</strain>
    </source>
</reference>
<accession>A0A0M0LQH8</accession>
<evidence type="ECO:0000313" key="2">
    <source>
        <dbReference type="Proteomes" id="UP000037460"/>
    </source>
</evidence>
<gene>
    <name evidence="1" type="ORF">Ctob_015404</name>
</gene>
<protein>
    <submittedName>
        <fullName evidence="1">Uncharacterized protein</fullName>
    </submittedName>
</protein>
<organism evidence="1 2">
    <name type="scientific">Chrysochromulina tobinii</name>
    <dbReference type="NCBI Taxonomy" id="1460289"/>
    <lineage>
        <taxon>Eukaryota</taxon>
        <taxon>Haptista</taxon>
        <taxon>Haptophyta</taxon>
        <taxon>Prymnesiophyceae</taxon>
        <taxon>Prymnesiales</taxon>
        <taxon>Chrysochromulinaceae</taxon>
        <taxon>Chrysochromulina</taxon>
    </lineage>
</organism>
<sequence>MYMHRLAESLVTDGLQEVASKASGGRIQWDAVRVEQRELLKLYRDAQDSWQEVALVLRADEGVASGAEGSSVASEAVVINRPIARSMSRQLAELLLNGADEARDGPPQYDDAFVQRFLSAFAREAAVYVGGPDLQEAAGLCVHGSELPGAVEVAPGTRIFTGGVPAVVEAVLEGQLSPLDVRWFVGRRLSVSCAGSQWCPISCSRPLALKQCLGLPKPLWHEVLETAGGELADISRIEYLKRADLQQE</sequence>
<dbReference type="AlphaFoldDB" id="A0A0M0LQH8"/>
<dbReference type="InterPro" id="IPR003774">
    <property type="entry name" value="AlgH-like"/>
</dbReference>
<comment type="caution">
    <text evidence="1">The sequence shown here is derived from an EMBL/GenBank/DDBJ whole genome shotgun (WGS) entry which is preliminary data.</text>
</comment>
<keyword evidence="2" id="KW-1185">Reference proteome</keyword>
<evidence type="ECO:0000313" key="1">
    <source>
        <dbReference type="EMBL" id="KOO53299.1"/>
    </source>
</evidence>
<dbReference type="OrthoDB" id="272750at2759"/>
<proteinExistence type="predicted"/>
<dbReference type="Proteomes" id="UP000037460">
    <property type="component" value="Unassembled WGS sequence"/>
</dbReference>